<proteinExistence type="predicted"/>
<name>A0A3B1BAW9_9ZZZZ</name>
<organism evidence="2">
    <name type="scientific">hydrothermal vent metagenome</name>
    <dbReference type="NCBI Taxonomy" id="652676"/>
    <lineage>
        <taxon>unclassified sequences</taxon>
        <taxon>metagenomes</taxon>
        <taxon>ecological metagenomes</taxon>
    </lineage>
</organism>
<keyword evidence="1" id="KW-0812">Transmembrane</keyword>
<sequence length="215" mass="25007">MTLIRLLGSARVIRKRRGRLPVDLKKIHKIETHREVLYKFLLLLGLLTLYFCYLSYEYGLLTGGIVAALTWSFFVLCTPVADAGFLLDFPIRLIFGVRMLYSEILVWTMAISLNGFALIYSAQSYDKTILTALLKKIIMTPYPYWSIIILSGIGTFLSIHFGDEMLDVFRHRDREKYHKFSFIFKVIGLISLFTLIFLAYYFLLDSLQIDRIIFS</sequence>
<reference evidence="2" key="1">
    <citation type="submission" date="2018-06" db="EMBL/GenBank/DDBJ databases">
        <authorList>
            <person name="Zhirakovskaya E."/>
        </authorList>
    </citation>
    <scope>NUCLEOTIDE SEQUENCE</scope>
</reference>
<keyword evidence="1" id="KW-0472">Membrane</keyword>
<keyword evidence="1" id="KW-1133">Transmembrane helix</keyword>
<feature type="transmembrane region" description="Helical" evidence="1">
    <location>
        <begin position="182"/>
        <end position="203"/>
    </location>
</feature>
<evidence type="ECO:0000256" key="1">
    <source>
        <dbReference type="SAM" id="Phobius"/>
    </source>
</evidence>
<feature type="transmembrane region" description="Helical" evidence="1">
    <location>
        <begin position="36"/>
        <end position="56"/>
    </location>
</feature>
<dbReference type="AlphaFoldDB" id="A0A3B1BAW9"/>
<accession>A0A3B1BAW9</accession>
<feature type="transmembrane region" description="Helical" evidence="1">
    <location>
        <begin position="62"/>
        <end position="87"/>
    </location>
</feature>
<feature type="transmembrane region" description="Helical" evidence="1">
    <location>
        <begin position="142"/>
        <end position="161"/>
    </location>
</feature>
<dbReference type="EMBL" id="UOFW01000048">
    <property type="protein sequence ID" value="VAX03445.1"/>
    <property type="molecule type" value="Genomic_DNA"/>
</dbReference>
<protein>
    <submittedName>
        <fullName evidence="2">Uncharacterized protein</fullName>
    </submittedName>
</protein>
<feature type="transmembrane region" description="Helical" evidence="1">
    <location>
        <begin position="99"/>
        <end position="122"/>
    </location>
</feature>
<evidence type="ECO:0000313" key="2">
    <source>
        <dbReference type="EMBL" id="VAX03445.1"/>
    </source>
</evidence>
<gene>
    <name evidence="2" type="ORF">MNBD_ALPHA03-195</name>
</gene>